<organism evidence="3">
    <name type="scientific">Odontella aurita</name>
    <dbReference type="NCBI Taxonomy" id="265563"/>
    <lineage>
        <taxon>Eukaryota</taxon>
        <taxon>Sar</taxon>
        <taxon>Stramenopiles</taxon>
        <taxon>Ochrophyta</taxon>
        <taxon>Bacillariophyta</taxon>
        <taxon>Mediophyceae</taxon>
        <taxon>Biddulphiophycidae</taxon>
        <taxon>Eupodiscales</taxon>
        <taxon>Odontellaceae</taxon>
        <taxon>Odontella</taxon>
    </lineage>
</organism>
<name>A0A7S4JZ20_9STRA</name>
<gene>
    <name evidence="3" type="ORF">OAUR00152_LOCUS36423</name>
</gene>
<feature type="region of interest" description="Disordered" evidence="1">
    <location>
        <begin position="230"/>
        <end position="249"/>
    </location>
</feature>
<evidence type="ECO:0000256" key="1">
    <source>
        <dbReference type="SAM" id="MobiDB-lite"/>
    </source>
</evidence>
<evidence type="ECO:0000313" key="3">
    <source>
        <dbReference type="EMBL" id="CAE2278839.1"/>
    </source>
</evidence>
<dbReference type="PANTHER" id="PTHR43642">
    <property type="entry name" value="HYBRID SIGNAL TRANSDUCTION HISTIDINE KINASE G"/>
    <property type="match status" value="1"/>
</dbReference>
<feature type="region of interest" description="Disordered" evidence="1">
    <location>
        <begin position="500"/>
        <end position="525"/>
    </location>
</feature>
<proteinExistence type="predicted"/>
<dbReference type="EMBL" id="HBKQ01052935">
    <property type="protein sequence ID" value="CAE2278839.1"/>
    <property type="molecule type" value="Transcribed_RNA"/>
</dbReference>
<sequence length="1593" mass="175589">MVGPSEPSKVEALLTCGVESSTDALISASVRGAEVQGGTRRRLILYHPNDHEYFTDLICLVRKQIEIFVQPTKKKKTDASRNCNDASRHLYAEGKVGIRCVHCAPPKPTGAEGGTASAPIPPPPERGAAVYPNSTSLVYQSVRNWQRHHMLSCPLIPEEVREELVALKSAPRQRRSSNSGSSYWESSCARLGLVDTRGGLKLRKGALDGTWAYGADDGNGKEDMAQLLEPSKAPPLSPSKSEPRCALSPPVVLDNLPRVRPLSDMQSITQTKICPGNEAPCVSVFGSVSILPADSITTKQRQPSHMNSSDIAHATLRTDIDISSLTDASASNTNPVGLGVRASVEGGICDEFDSKPLHESLDIHWDGNVDLDRTNTIRNDKNGDVGGYNHTLGSGSQTALELTTAQMPIPDQNQLTNSGTLPRDVIMERLGLAWKVVQAAVEIRRLPPQDNTIDHAATDIEFTEDIFSLRALGKELYELLLNKPTFGVGVLGGDSTGAITSSASGSGDSDEPSLTRHEKKAQRTVGSSNHVVHLEALGYPSALCFLLTALLDATSGGGTETCSIYSTFKEVEEDLNLMVNQPENFLFDSSGAVDGSELLQLNNPEGELYGREEEMSKLHQAFEQAFSSTDKDHKNGVVLISGYSGTGKSSLVLKAKARYIQRGARFISGKFDAMRQVQPLSAIMSALNDYCNLLANDANQIDQIREALAINMGTEGWALADLIPNLRMILPNASDGQQSAHVSGKEAQQRLEFLIRMLFRATCSGQSQPVVLFLDDLQWANEQSLNIMTALATDSQQTGLLIIGCYRDNEVGPESVLTQYVDRLQRSESVAINSIHIDNLGLESVNALISGAIRAFPRATRPLARVVLNNTGGNTFFVKQLLHSLFDEGLLRYSLPTRKWEWDLDSIRNREIASNVVEHMAAKLLRLAPEVHKSLRIVAAFGSHCQEDVLRIIDTDPSRLGCTVTALDVAVEEGLVVKTGGATYRFAHDQIQNAAYNLIPQSERDLFHLQIGRSLWQQSSAKQIDKYMFVLVDQLHRGAGLVSDQKEKIRFAELSLVAGQKAASMSAFLPAWAYVKSGISLTTEDEWKCHRELCLNLYALCAEMEYIHGNFDAMAGSLEVIIKRGNTLQEKIRAYYLLVQSSGTQRNSSDAFATAITILGQLGEPLLSDVSESQTQRELVKTQALLRAKTDAEIGGLHPMEDSEKREAMKFYDILLLYAYTTKKDFFTIMACRMVQLSLSYGVCAESAVAFASFGMALCGTVSNIACGYRMGKVALAILDRFQAKESLARVYVSVYGFIFTWVQPLQSCIERHKHAIEVGLLTGDNEFAMLNVNMYQGTALASGQRLGTLMKDMKAYSKQMVELNQKMIYTFGKPMRQAVENLLGRSANPARLVGNELDERMLQRTIEEEGLSSMIRFYEMWLLYLFGNYEEAAEVAAKNHGVESQWLARSPIACNHVFYSGLTSLAMERKERCGRWMNTIHRTMNQMRGWTSSSPWNFQHKMELMIAECAFLGGDMSAAAEAYDSAIATAAKHRFIHEQGLALERAGIFYLESCDHAAASDRFMKAYDCYIQWEAFSKAAHLKEQYVSYIEH</sequence>
<dbReference type="SUPFAM" id="SSF48452">
    <property type="entry name" value="TPR-like"/>
    <property type="match status" value="1"/>
</dbReference>
<dbReference type="InterPro" id="IPR053159">
    <property type="entry name" value="Hybrid_Histidine_Kinase"/>
</dbReference>
<dbReference type="Pfam" id="PF13191">
    <property type="entry name" value="AAA_16"/>
    <property type="match status" value="1"/>
</dbReference>
<dbReference type="InterPro" id="IPR011990">
    <property type="entry name" value="TPR-like_helical_dom_sf"/>
</dbReference>
<feature type="domain" description="Orc1-like AAA ATPase" evidence="2">
    <location>
        <begin position="607"/>
        <end position="803"/>
    </location>
</feature>
<dbReference type="PANTHER" id="PTHR43642:SF1">
    <property type="entry name" value="HYBRID SIGNAL TRANSDUCTION HISTIDINE KINASE G"/>
    <property type="match status" value="1"/>
</dbReference>
<dbReference type="SUPFAM" id="SSF52540">
    <property type="entry name" value="P-loop containing nucleoside triphosphate hydrolases"/>
    <property type="match status" value="1"/>
</dbReference>
<dbReference type="Gene3D" id="3.40.50.300">
    <property type="entry name" value="P-loop containing nucleotide triphosphate hydrolases"/>
    <property type="match status" value="1"/>
</dbReference>
<evidence type="ECO:0000259" key="2">
    <source>
        <dbReference type="Pfam" id="PF13191"/>
    </source>
</evidence>
<accession>A0A7S4JZ20</accession>
<dbReference type="InterPro" id="IPR041664">
    <property type="entry name" value="AAA_16"/>
</dbReference>
<protein>
    <recommendedName>
        <fullName evidence="2">Orc1-like AAA ATPase domain-containing protein</fullName>
    </recommendedName>
</protein>
<dbReference type="InterPro" id="IPR027417">
    <property type="entry name" value="P-loop_NTPase"/>
</dbReference>
<reference evidence="3" key="1">
    <citation type="submission" date="2021-01" db="EMBL/GenBank/DDBJ databases">
        <authorList>
            <person name="Corre E."/>
            <person name="Pelletier E."/>
            <person name="Niang G."/>
            <person name="Scheremetjew M."/>
            <person name="Finn R."/>
            <person name="Kale V."/>
            <person name="Holt S."/>
            <person name="Cochrane G."/>
            <person name="Meng A."/>
            <person name="Brown T."/>
            <person name="Cohen L."/>
        </authorList>
    </citation>
    <scope>NUCLEOTIDE SEQUENCE</scope>
    <source>
        <strain evidence="3">Isolate 1302-5</strain>
    </source>
</reference>